<dbReference type="SUPFAM" id="SSF51735">
    <property type="entry name" value="NAD(P)-binding Rossmann-fold domains"/>
    <property type="match status" value="1"/>
</dbReference>
<dbReference type="EMBL" id="JAFJYH010000063">
    <property type="protein sequence ID" value="KAG4421551.1"/>
    <property type="molecule type" value="Genomic_DNA"/>
</dbReference>
<sequence>MTSNVLVTGAAGYVGGSVVADLLSSNVPEVKQARVIAAVRSDEQARVLSESGINVLQLDLTDKDVVTNELVKNNINIVIHTASSLDPSLAFNLLSGLAEQQKESGGKAYFIHTSGLSAFLPKTGWPMGDIKDSGPVFETEKQLSDSFALRETDVSVTETAAELGITSFIVVPSTVYGKGTGKWNRLSVIMPITVQAGIKTKAISKFPDDGNSAGVHISDLTNLFGLIVKNILQGSGDSIPSGKHGYYIAIAHEMSRWETLDRLAAAMKARGLVLSSETQVWKSDEEAAEATGVPAMFVDIFFNSSASIIADNAFKLGWKPSWDKTRFLDNIDDEVVSVLELGKAKSSLVDSLFLAASA</sequence>
<dbReference type="InterPro" id="IPR036291">
    <property type="entry name" value="NAD(P)-bd_dom_sf"/>
</dbReference>
<protein>
    <recommendedName>
        <fullName evidence="1">NAD-dependent epimerase/dehydratase domain-containing protein</fullName>
    </recommendedName>
</protein>
<evidence type="ECO:0000259" key="1">
    <source>
        <dbReference type="Pfam" id="PF01370"/>
    </source>
</evidence>
<proteinExistence type="predicted"/>
<dbReference type="GO" id="GO:0005737">
    <property type="term" value="C:cytoplasm"/>
    <property type="evidence" value="ECO:0007669"/>
    <property type="project" value="TreeGrafter"/>
</dbReference>
<feature type="domain" description="NAD-dependent epimerase/dehydratase" evidence="1">
    <location>
        <begin position="5"/>
        <end position="83"/>
    </location>
</feature>
<evidence type="ECO:0000313" key="3">
    <source>
        <dbReference type="Proteomes" id="UP000664132"/>
    </source>
</evidence>
<evidence type="ECO:0000313" key="2">
    <source>
        <dbReference type="EMBL" id="KAG4421551.1"/>
    </source>
</evidence>
<comment type="caution">
    <text evidence="2">The sequence shown here is derived from an EMBL/GenBank/DDBJ whole genome shotgun (WGS) entry which is preliminary data.</text>
</comment>
<dbReference type="PANTHER" id="PTHR48079">
    <property type="entry name" value="PROTEIN YEEZ"/>
    <property type="match status" value="1"/>
</dbReference>
<keyword evidence="3" id="KW-1185">Reference proteome</keyword>
<accession>A0A8H7TMA8</accession>
<dbReference type="PANTHER" id="PTHR48079:SF6">
    <property type="entry name" value="NAD(P)-BINDING DOMAIN-CONTAINING PROTEIN-RELATED"/>
    <property type="match status" value="1"/>
</dbReference>
<dbReference type="GO" id="GO:0004029">
    <property type="term" value="F:aldehyde dehydrogenase (NAD+) activity"/>
    <property type="evidence" value="ECO:0007669"/>
    <property type="project" value="TreeGrafter"/>
</dbReference>
<dbReference type="InterPro" id="IPR001509">
    <property type="entry name" value="Epimerase_deHydtase"/>
</dbReference>
<dbReference type="Gene3D" id="3.40.50.720">
    <property type="entry name" value="NAD(P)-binding Rossmann-like Domain"/>
    <property type="match status" value="1"/>
</dbReference>
<dbReference type="Proteomes" id="UP000664132">
    <property type="component" value="Unassembled WGS sequence"/>
</dbReference>
<dbReference type="AlphaFoldDB" id="A0A8H7TMA8"/>
<gene>
    <name evidence="2" type="ORF">IFR04_005278</name>
</gene>
<organism evidence="2 3">
    <name type="scientific">Cadophora malorum</name>
    <dbReference type="NCBI Taxonomy" id="108018"/>
    <lineage>
        <taxon>Eukaryota</taxon>
        <taxon>Fungi</taxon>
        <taxon>Dikarya</taxon>
        <taxon>Ascomycota</taxon>
        <taxon>Pezizomycotina</taxon>
        <taxon>Leotiomycetes</taxon>
        <taxon>Helotiales</taxon>
        <taxon>Ploettnerulaceae</taxon>
        <taxon>Cadophora</taxon>
    </lineage>
</organism>
<dbReference type="InterPro" id="IPR051783">
    <property type="entry name" value="NAD(P)-dependent_oxidoreduct"/>
</dbReference>
<name>A0A8H7TMA8_9HELO</name>
<reference evidence="2" key="1">
    <citation type="submission" date="2021-02" db="EMBL/GenBank/DDBJ databases">
        <title>Genome sequence Cadophora malorum strain M34.</title>
        <authorList>
            <person name="Stefanovic E."/>
            <person name="Vu D."/>
            <person name="Scully C."/>
            <person name="Dijksterhuis J."/>
            <person name="Roader J."/>
            <person name="Houbraken J."/>
        </authorList>
    </citation>
    <scope>NUCLEOTIDE SEQUENCE</scope>
    <source>
        <strain evidence="2">M34</strain>
    </source>
</reference>
<dbReference type="Pfam" id="PF01370">
    <property type="entry name" value="Epimerase"/>
    <property type="match status" value="1"/>
</dbReference>
<dbReference type="OrthoDB" id="10262413at2759"/>